<dbReference type="InterPro" id="IPR046496">
    <property type="entry name" value="DUF6589"/>
</dbReference>
<organism evidence="2 3">
    <name type="scientific">Piloderma croceum (strain F 1598)</name>
    <dbReference type="NCBI Taxonomy" id="765440"/>
    <lineage>
        <taxon>Eukaryota</taxon>
        <taxon>Fungi</taxon>
        <taxon>Dikarya</taxon>
        <taxon>Basidiomycota</taxon>
        <taxon>Agaricomycotina</taxon>
        <taxon>Agaricomycetes</taxon>
        <taxon>Agaricomycetidae</taxon>
        <taxon>Atheliales</taxon>
        <taxon>Atheliaceae</taxon>
        <taxon>Piloderma</taxon>
    </lineage>
</organism>
<evidence type="ECO:0000313" key="2">
    <source>
        <dbReference type="EMBL" id="KIM75910.1"/>
    </source>
</evidence>
<dbReference type="STRING" id="765440.A0A0C3ETP5"/>
<dbReference type="InParanoid" id="A0A0C3ETP5"/>
<gene>
    <name evidence="2" type="ORF">PILCRDRAFT_13119</name>
</gene>
<dbReference type="Proteomes" id="UP000054166">
    <property type="component" value="Unassembled WGS sequence"/>
</dbReference>
<name>A0A0C3ETP5_PILCF</name>
<dbReference type="Pfam" id="PF20231">
    <property type="entry name" value="DUF6589"/>
    <property type="match status" value="1"/>
</dbReference>
<dbReference type="EMBL" id="KN833040">
    <property type="protein sequence ID" value="KIM75910.1"/>
    <property type="molecule type" value="Genomic_DNA"/>
</dbReference>
<reference evidence="3" key="2">
    <citation type="submission" date="2015-01" db="EMBL/GenBank/DDBJ databases">
        <title>Evolutionary Origins and Diversification of the Mycorrhizal Mutualists.</title>
        <authorList>
            <consortium name="DOE Joint Genome Institute"/>
            <consortium name="Mycorrhizal Genomics Consortium"/>
            <person name="Kohler A."/>
            <person name="Kuo A."/>
            <person name="Nagy L.G."/>
            <person name="Floudas D."/>
            <person name="Copeland A."/>
            <person name="Barry K.W."/>
            <person name="Cichocki N."/>
            <person name="Veneault-Fourrey C."/>
            <person name="LaButti K."/>
            <person name="Lindquist E.A."/>
            <person name="Lipzen A."/>
            <person name="Lundell T."/>
            <person name="Morin E."/>
            <person name="Murat C."/>
            <person name="Riley R."/>
            <person name="Ohm R."/>
            <person name="Sun H."/>
            <person name="Tunlid A."/>
            <person name="Henrissat B."/>
            <person name="Grigoriev I.V."/>
            <person name="Hibbett D.S."/>
            <person name="Martin F."/>
        </authorList>
    </citation>
    <scope>NUCLEOTIDE SEQUENCE [LARGE SCALE GENOMIC DNA]</scope>
    <source>
        <strain evidence="3">F 1598</strain>
    </source>
</reference>
<reference evidence="2 3" key="1">
    <citation type="submission" date="2014-04" db="EMBL/GenBank/DDBJ databases">
        <authorList>
            <consortium name="DOE Joint Genome Institute"/>
            <person name="Kuo A."/>
            <person name="Tarkka M."/>
            <person name="Buscot F."/>
            <person name="Kohler A."/>
            <person name="Nagy L.G."/>
            <person name="Floudas D."/>
            <person name="Copeland A."/>
            <person name="Barry K.W."/>
            <person name="Cichocki N."/>
            <person name="Veneault-Fourrey C."/>
            <person name="LaButti K."/>
            <person name="Lindquist E.A."/>
            <person name="Lipzen A."/>
            <person name="Lundell T."/>
            <person name="Morin E."/>
            <person name="Murat C."/>
            <person name="Sun H."/>
            <person name="Tunlid A."/>
            <person name="Henrissat B."/>
            <person name="Grigoriev I.V."/>
            <person name="Hibbett D.S."/>
            <person name="Martin F."/>
            <person name="Nordberg H.P."/>
            <person name="Cantor M.N."/>
            <person name="Hua S.X."/>
        </authorList>
    </citation>
    <scope>NUCLEOTIDE SEQUENCE [LARGE SCALE GENOMIC DNA]</scope>
    <source>
        <strain evidence="2 3">F 1598</strain>
    </source>
</reference>
<evidence type="ECO:0000259" key="1">
    <source>
        <dbReference type="Pfam" id="PF20231"/>
    </source>
</evidence>
<dbReference type="AlphaFoldDB" id="A0A0C3ETP5"/>
<proteinExistence type="predicted"/>
<protein>
    <recommendedName>
        <fullName evidence="1">DUF6589 domain-containing protein</fullName>
    </recommendedName>
</protein>
<evidence type="ECO:0000313" key="3">
    <source>
        <dbReference type="Proteomes" id="UP000054166"/>
    </source>
</evidence>
<accession>A0A0C3ETP5</accession>
<keyword evidence="3" id="KW-1185">Reference proteome</keyword>
<sequence>MVALDLIVVHKMEVHPLSAFKVDEAFIVGNVDVNNVINEELDLDQDKPEYNQFVHINTGNQLTQARQHAVLAIRGSHKDAAQAYKG</sequence>
<feature type="domain" description="DUF6589" evidence="1">
    <location>
        <begin position="6"/>
        <end position="80"/>
    </location>
</feature>
<dbReference type="HOGENOM" id="CLU_2498671_0_0_1"/>